<evidence type="ECO:0000256" key="1">
    <source>
        <dbReference type="SAM" id="Coils"/>
    </source>
</evidence>
<feature type="coiled-coil region" evidence="1">
    <location>
        <begin position="167"/>
        <end position="216"/>
    </location>
</feature>
<dbReference type="OMA" id="KQMDREQ"/>
<organism evidence="2 3">
    <name type="scientific">Paramecium primaurelia</name>
    <dbReference type="NCBI Taxonomy" id="5886"/>
    <lineage>
        <taxon>Eukaryota</taxon>
        <taxon>Sar</taxon>
        <taxon>Alveolata</taxon>
        <taxon>Ciliophora</taxon>
        <taxon>Intramacronucleata</taxon>
        <taxon>Oligohymenophorea</taxon>
        <taxon>Peniculida</taxon>
        <taxon>Parameciidae</taxon>
        <taxon>Paramecium</taxon>
    </lineage>
</organism>
<feature type="coiled-coil region" evidence="1">
    <location>
        <begin position="251"/>
        <end position="319"/>
    </location>
</feature>
<name>A0A8S1JT71_PARPR</name>
<comment type="caution">
    <text evidence="2">The sequence shown here is derived from an EMBL/GenBank/DDBJ whole genome shotgun (WGS) entry which is preliminary data.</text>
</comment>
<gene>
    <name evidence="2" type="ORF">PPRIM_AZ9-3.1.T0100065</name>
</gene>
<sequence>MEQQQNEQAQTQRFEEPVYKLTTKLMKTCNPKTLDKKYLKDFKIKPNETLVTLNNTKLDPQSPKTNKALQDLNIYINQLELLDKSEFKKNGESEELKEKRYWLHYFQVAQIKKSVILQRNKYKREEWIEKQQRPKSIQTLDQSMNSSINISEYAPYKSPTEMIESWIDSQVQQNDRQLQKFNKLQQKRKEQDEQSQEEQEKYKEKLQIILEKKEKNRLIKLKQKSLIAKKDVSKSLEISTKMKTVIQEEKYKNAQIKKLQTEQNIEKAQKRVDQIKQSYVDVLEEKQKIYEEKLQQVLRKKDEQDQQLMQNRLKEIQTERTRKSTKKIRKSDEWSTKLPLLISRSEAQFQNVYNSNLASVIEKFQKEEKKKLKQHKSQVLEKDHIEEIKQKEEQFKKRYQDKLKQFENKRQKIEEKFTKKDQYLIEHQQKKREELEEKFDKIREISADNKRRFKNIKQQYNNKCDKQMDREQKKFKQNMNLIKQREQIIEQLRYKRFLEKNKPLTLSQDTISKNSDSKLQA</sequence>
<protein>
    <submittedName>
        <fullName evidence="2">Uncharacterized protein</fullName>
    </submittedName>
</protein>
<proteinExistence type="predicted"/>
<keyword evidence="3" id="KW-1185">Reference proteome</keyword>
<dbReference type="Proteomes" id="UP000688137">
    <property type="component" value="Unassembled WGS sequence"/>
</dbReference>
<dbReference type="EMBL" id="CAJJDM010000007">
    <property type="protein sequence ID" value="CAD8045864.1"/>
    <property type="molecule type" value="Genomic_DNA"/>
</dbReference>
<accession>A0A8S1JT71</accession>
<reference evidence="2" key="1">
    <citation type="submission" date="2021-01" db="EMBL/GenBank/DDBJ databases">
        <authorList>
            <consortium name="Genoscope - CEA"/>
            <person name="William W."/>
        </authorList>
    </citation>
    <scope>NUCLEOTIDE SEQUENCE</scope>
</reference>
<dbReference type="AlphaFoldDB" id="A0A8S1JT71"/>
<evidence type="ECO:0000313" key="2">
    <source>
        <dbReference type="EMBL" id="CAD8045864.1"/>
    </source>
</evidence>
<keyword evidence="1" id="KW-0175">Coiled coil</keyword>
<evidence type="ECO:0000313" key="3">
    <source>
        <dbReference type="Proteomes" id="UP000688137"/>
    </source>
</evidence>
<feature type="coiled-coil region" evidence="1">
    <location>
        <begin position="385"/>
        <end position="452"/>
    </location>
</feature>